<evidence type="ECO:0000259" key="3">
    <source>
        <dbReference type="Pfam" id="PF00535"/>
    </source>
</evidence>
<gene>
    <name evidence="4" type="ORF">L1I30_10950</name>
</gene>
<dbReference type="Gene3D" id="3.90.550.10">
    <property type="entry name" value="Spore Coat Polysaccharide Biosynthesis Protein SpsA, Chain A"/>
    <property type="match status" value="1"/>
</dbReference>
<dbReference type="InterPro" id="IPR029044">
    <property type="entry name" value="Nucleotide-diphossugar_trans"/>
</dbReference>
<dbReference type="Pfam" id="PF00535">
    <property type="entry name" value="Glycos_transf_2"/>
    <property type="match status" value="1"/>
</dbReference>
<reference evidence="4" key="1">
    <citation type="submission" date="2022-01" db="EMBL/GenBank/DDBJ databases">
        <title>Gillisia lutea sp. nov., isolated from marine plastic residues from the Malvarosa beach (Valencia, Spain).</title>
        <authorList>
            <person name="Vidal-Verdu A."/>
            <person name="Molina-Menor E."/>
            <person name="Satari L."/>
            <person name="Pascual J."/>
            <person name="Pereto J."/>
            <person name="Porcar M."/>
        </authorList>
    </citation>
    <scope>NUCLEOTIDE SEQUENCE</scope>
    <source>
        <strain evidence="4">M10.2A</strain>
    </source>
</reference>
<protein>
    <submittedName>
        <fullName evidence="4">Glycosyltransferase family 2 protein</fullName>
    </submittedName>
</protein>
<dbReference type="EMBL" id="JAKGTH010000009">
    <property type="protein sequence ID" value="MCF4102187.1"/>
    <property type="molecule type" value="Genomic_DNA"/>
</dbReference>
<dbReference type="Proteomes" id="UP001179363">
    <property type="component" value="Unassembled WGS sequence"/>
</dbReference>
<dbReference type="CDD" id="cd02511">
    <property type="entry name" value="Beta4Glucosyltransferase"/>
    <property type="match status" value="1"/>
</dbReference>
<accession>A0ABS9EIL0</accession>
<keyword evidence="2" id="KW-0472">Membrane</keyword>
<dbReference type="PANTHER" id="PTHR43630:SF2">
    <property type="entry name" value="GLYCOSYLTRANSFERASE"/>
    <property type="match status" value="1"/>
</dbReference>
<dbReference type="SUPFAM" id="SSF53448">
    <property type="entry name" value="Nucleotide-diphospho-sugar transferases"/>
    <property type="match status" value="1"/>
</dbReference>
<evidence type="ECO:0000256" key="1">
    <source>
        <dbReference type="ARBA" id="ARBA00038494"/>
    </source>
</evidence>
<proteinExistence type="inferred from homology"/>
<dbReference type="InterPro" id="IPR001173">
    <property type="entry name" value="Glyco_trans_2-like"/>
</dbReference>
<name>A0ABS9EIL0_9FLAO</name>
<feature type="domain" description="Glycosyltransferase 2-like" evidence="3">
    <location>
        <begin position="7"/>
        <end position="126"/>
    </location>
</feature>
<dbReference type="PANTHER" id="PTHR43630">
    <property type="entry name" value="POLY-BETA-1,6-N-ACETYL-D-GLUCOSAMINE SYNTHASE"/>
    <property type="match status" value="1"/>
</dbReference>
<comment type="caution">
    <text evidence="4">The sequence shown here is derived from an EMBL/GenBank/DDBJ whole genome shotgun (WGS) entry which is preliminary data.</text>
</comment>
<feature type="transmembrane region" description="Helical" evidence="2">
    <location>
        <begin position="224"/>
        <end position="242"/>
    </location>
</feature>
<sequence length="272" mass="32277">MKKIPVTVVIPVKNEERNLPHCLSLLSDFDQIMVIDSNSTDRTVEISEKQGAEVHQFNWNGKFPKKRNWVLRNLNIRNNWVLFLDADEYITDVFKKELQEKIKDPNISGFWITFENFFMGKKLKYGDPFKKLPLFRVGKGEYEQINEDSWSHLDMEVHEHPILEGKVGKMKAPVIHNDYKNLECYINRHNAYSTWEAKRFLTLKSNGFKNLNSRQLLKYRLMELGLLPIFYFLGSYLIKFGFLDGSKGFYFSQYKAHYFLQIQTKIKELEQL</sequence>
<comment type="similarity">
    <text evidence="1">Belongs to the glycosyltransferase 2 family. WaaE/KdtX subfamily.</text>
</comment>
<evidence type="ECO:0000256" key="2">
    <source>
        <dbReference type="SAM" id="Phobius"/>
    </source>
</evidence>
<evidence type="ECO:0000313" key="5">
    <source>
        <dbReference type="Proteomes" id="UP001179363"/>
    </source>
</evidence>
<keyword evidence="5" id="KW-1185">Reference proteome</keyword>
<keyword evidence="2" id="KW-0812">Transmembrane</keyword>
<evidence type="ECO:0000313" key="4">
    <source>
        <dbReference type="EMBL" id="MCF4102187.1"/>
    </source>
</evidence>
<keyword evidence="2" id="KW-1133">Transmembrane helix</keyword>
<organism evidence="4 5">
    <name type="scientific">Gillisia lutea</name>
    <dbReference type="NCBI Taxonomy" id="2909668"/>
    <lineage>
        <taxon>Bacteria</taxon>
        <taxon>Pseudomonadati</taxon>
        <taxon>Bacteroidota</taxon>
        <taxon>Flavobacteriia</taxon>
        <taxon>Flavobacteriales</taxon>
        <taxon>Flavobacteriaceae</taxon>
        <taxon>Gillisia</taxon>
    </lineage>
</organism>
<dbReference type="RefSeq" id="WP_236134334.1">
    <property type="nucleotide sequence ID" value="NZ_JAKGTH010000009.1"/>
</dbReference>